<dbReference type="Proteomes" id="UP000576082">
    <property type="component" value="Unassembled WGS sequence"/>
</dbReference>
<organism evidence="2 3">
    <name type="scientific">Flammeovirga aprica JL-4</name>
    <dbReference type="NCBI Taxonomy" id="694437"/>
    <lineage>
        <taxon>Bacteria</taxon>
        <taxon>Pseudomonadati</taxon>
        <taxon>Bacteroidota</taxon>
        <taxon>Cytophagia</taxon>
        <taxon>Cytophagales</taxon>
        <taxon>Flammeovirgaceae</taxon>
        <taxon>Flammeovirga</taxon>
    </lineage>
</organism>
<reference evidence="2 3" key="1">
    <citation type="submission" date="2020-04" db="EMBL/GenBank/DDBJ databases">
        <title>Flammeovirga sp. SR4, a novel species isolated from seawater.</title>
        <authorList>
            <person name="Wang X."/>
        </authorList>
    </citation>
    <scope>NUCLEOTIDE SEQUENCE [LARGE SCALE GENOMIC DNA]</scope>
    <source>
        <strain evidence="2 3">ATCC 23126</strain>
    </source>
</reference>
<protein>
    <submittedName>
        <fullName evidence="2">Uncharacterized protein</fullName>
    </submittedName>
</protein>
<gene>
    <name evidence="2" type="ORF">HHU12_19800</name>
</gene>
<keyword evidence="1" id="KW-0812">Transmembrane</keyword>
<keyword evidence="1" id="KW-1133">Transmembrane helix</keyword>
<dbReference type="RefSeq" id="WP_169658472.1">
    <property type="nucleotide sequence ID" value="NZ_JABANE010000058.1"/>
</dbReference>
<feature type="transmembrane region" description="Helical" evidence="1">
    <location>
        <begin position="12"/>
        <end position="33"/>
    </location>
</feature>
<keyword evidence="3" id="KW-1185">Reference proteome</keyword>
<proteinExistence type="predicted"/>
<dbReference type="EMBL" id="JABANE010000058">
    <property type="protein sequence ID" value="NME70230.1"/>
    <property type="molecule type" value="Genomic_DNA"/>
</dbReference>
<evidence type="ECO:0000256" key="1">
    <source>
        <dbReference type="SAM" id="Phobius"/>
    </source>
</evidence>
<dbReference type="AlphaFoldDB" id="A0A7X9RWX5"/>
<name>A0A7X9RWX5_9BACT</name>
<comment type="caution">
    <text evidence="2">The sequence shown here is derived from an EMBL/GenBank/DDBJ whole genome shotgun (WGS) entry which is preliminary data.</text>
</comment>
<evidence type="ECO:0000313" key="3">
    <source>
        <dbReference type="Proteomes" id="UP000576082"/>
    </source>
</evidence>
<sequence length="214" mass="25082">MTEIGEEKKKSYTFEILFIGIPTIIFFAFLFGLRNERITKIEIKENGLETIGRVVKNGISLSCESIVDGEYIKLSFAHKSESDDHISKKEFYVVKYNPEDFSERVVDYSQPIVPQSIDSLYKEAQAKIIKTIKDEGSFFLPGTTYFAKYEYEINGRKYLRSQQISKLKYENLNSGNNRELYYPTVKYFKTKPRISHIFYIDDSKFQDKSIMNVR</sequence>
<accession>A0A7X9RWX5</accession>
<keyword evidence="1" id="KW-0472">Membrane</keyword>
<evidence type="ECO:0000313" key="2">
    <source>
        <dbReference type="EMBL" id="NME70230.1"/>
    </source>
</evidence>